<protein>
    <submittedName>
        <fullName evidence="1">Protein required for normal CLN1 and CLN2 G1 cyclin expression</fullName>
    </submittedName>
</protein>
<sequence>MLLQMATALLTEAERMSRTDANTCLVKGMLAMAKRLPDAALIQFTNTLRIAPHNVAALLGKARVLYGRRQFQQALAIYQQALVLRPAGKPDPRIGIGMCLYRLGHTEDARRALARAIAVDPAAAAPHLLLATIDLNEIKRKVDPRIRPAVADPAALEVALGEAAGCLQRAMEHLQRAYEVQPNNAAALICLADRLFCKADFGGARRLAERALGTADTMAIQAEAQYQIGRAHHADKQFDLAYEAYQRCLALNERHSLARYGLGQMQLQRTDMSSAEATFQRVLEHHPRCVEVLRALGYLHARLPNTKAKALEYYEREMQVLADEAAEQAKSLGRAAGDVAEWFDDANLFLEAGLLYEGVSAKKARKAYAVAAQVLGRAEGGGGSDAIPELWNNLGALSQLTGEPDEAAAAAYGQATERCTRMLAEVRARTADRKGAHSQRPSNELRRLENTLTSTTYNVARFYEHCGLWERAERLYQDIVARIPAYTDARLRLAYIAFFYRGDSEGALAHIGQAIDADAKRPAGWLMRGSIELHRKNVQVARRAFEHVLKDISKHDVYALCSLGNYYLAAGKSESTRAANEPNTASAAAKKALDLAAQNYKRALEFFDKCLQLDERCAAAAHGAAIAIAERGFAVEARRLFQEVRDAATSGLGPLALCNPASDLVFKTSGLAVAATAGAAPLRLDDMRVGCDVLLWSGVNTAHACVEIGNYRQAILVYEACIKRIQETTATLENAGSAGDADRLI</sequence>
<accession>A0ACC1KWN8</accession>
<evidence type="ECO:0000313" key="1">
    <source>
        <dbReference type="EMBL" id="KAJ2795991.1"/>
    </source>
</evidence>
<gene>
    <name evidence="1" type="primary">CTR9_1</name>
    <name evidence="1" type="ORF">H4R21_004891</name>
</gene>
<feature type="non-terminal residue" evidence="1">
    <location>
        <position position="745"/>
    </location>
</feature>
<reference evidence="1" key="1">
    <citation type="submission" date="2022-07" db="EMBL/GenBank/DDBJ databases">
        <title>Phylogenomic reconstructions and comparative analyses of Kickxellomycotina fungi.</title>
        <authorList>
            <person name="Reynolds N.K."/>
            <person name="Stajich J.E."/>
            <person name="Barry K."/>
            <person name="Grigoriev I.V."/>
            <person name="Crous P."/>
            <person name="Smith M.E."/>
        </authorList>
    </citation>
    <scope>NUCLEOTIDE SEQUENCE</scope>
    <source>
        <strain evidence="1">BCRC 34780</strain>
    </source>
</reference>
<keyword evidence="2" id="KW-1185">Reference proteome</keyword>
<organism evidence="1 2">
    <name type="scientific">Coemansia helicoidea</name>
    <dbReference type="NCBI Taxonomy" id="1286919"/>
    <lineage>
        <taxon>Eukaryota</taxon>
        <taxon>Fungi</taxon>
        <taxon>Fungi incertae sedis</taxon>
        <taxon>Zoopagomycota</taxon>
        <taxon>Kickxellomycotina</taxon>
        <taxon>Kickxellomycetes</taxon>
        <taxon>Kickxellales</taxon>
        <taxon>Kickxellaceae</taxon>
        <taxon>Coemansia</taxon>
    </lineage>
</organism>
<evidence type="ECO:0000313" key="2">
    <source>
        <dbReference type="Proteomes" id="UP001140087"/>
    </source>
</evidence>
<name>A0ACC1KWN8_9FUNG</name>
<dbReference type="Proteomes" id="UP001140087">
    <property type="component" value="Unassembled WGS sequence"/>
</dbReference>
<dbReference type="EMBL" id="JANBUN010002000">
    <property type="protein sequence ID" value="KAJ2795991.1"/>
    <property type="molecule type" value="Genomic_DNA"/>
</dbReference>
<proteinExistence type="predicted"/>
<comment type="caution">
    <text evidence="1">The sequence shown here is derived from an EMBL/GenBank/DDBJ whole genome shotgun (WGS) entry which is preliminary data.</text>
</comment>